<keyword evidence="2" id="KW-0090">Biological rhythms</keyword>
<accession>A0A8J9UMZ9</accession>
<dbReference type="OrthoDB" id="8191090at2759"/>
<dbReference type="Gene3D" id="3.15.10.30">
    <property type="entry name" value="Haemolymph juvenile hormone binding protein"/>
    <property type="match status" value="1"/>
</dbReference>
<keyword evidence="1" id="KW-0732">Signal</keyword>
<dbReference type="Proteomes" id="UP000838878">
    <property type="component" value="Chromosome 3"/>
</dbReference>
<dbReference type="Pfam" id="PF06585">
    <property type="entry name" value="JHBP"/>
    <property type="match status" value="1"/>
</dbReference>
<reference evidence="4" key="1">
    <citation type="submission" date="2021-12" db="EMBL/GenBank/DDBJ databases">
        <authorList>
            <person name="Martin H S."/>
        </authorList>
    </citation>
    <scope>NUCLEOTIDE SEQUENCE</scope>
</reference>
<evidence type="ECO:0008006" key="6">
    <source>
        <dbReference type="Google" id="ProtNLM"/>
    </source>
</evidence>
<organism evidence="4 5">
    <name type="scientific">Brenthis ino</name>
    <name type="common">lesser marbled fritillary</name>
    <dbReference type="NCBI Taxonomy" id="405034"/>
    <lineage>
        <taxon>Eukaryota</taxon>
        <taxon>Metazoa</taxon>
        <taxon>Ecdysozoa</taxon>
        <taxon>Arthropoda</taxon>
        <taxon>Hexapoda</taxon>
        <taxon>Insecta</taxon>
        <taxon>Pterygota</taxon>
        <taxon>Neoptera</taxon>
        <taxon>Endopterygota</taxon>
        <taxon>Lepidoptera</taxon>
        <taxon>Glossata</taxon>
        <taxon>Ditrysia</taxon>
        <taxon>Papilionoidea</taxon>
        <taxon>Nymphalidae</taxon>
        <taxon>Heliconiinae</taxon>
        <taxon>Argynnini</taxon>
        <taxon>Brenthis</taxon>
    </lineage>
</organism>
<dbReference type="EMBL" id="OV170223">
    <property type="protein sequence ID" value="CAH0722887.1"/>
    <property type="molecule type" value="Genomic_DNA"/>
</dbReference>
<dbReference type="InterPro" id="IPR010562">
    <property type="entry name" value="Haemolymph_juvenile_hormone-bd"/>
</dbReference>
<evidence type="ECO:0000256" key="2">
    <source>
        <dbReference type="ARBA" id="ARBA00023108"/>
    </source>
</evidence>
<dbReference type="GO" id="GO:0005615">
    <property type="term" value="C:extracellular space"/>
    <property type="evidence" value="ECO:0007669"/>
    <property type="project" value="TreeGrafter"/>
</dbReference>
<keyword evidence="5" id="KW-1185">Reference proteome</keyword>
<evidence type="ECO:0000313" key="5">
    <source>
        <dbReference type="Proteomes" id="UP000838878"/>
    </source>
</evidence>
<dbReference type="PANTHER" id="PTHR11008">
    <property type="entry name" value="PROTEIN TAKEOUT-LIKE PROTEIN"/>
    <property type="match status" value="1"/>
</dbReference>
<evidence type="ECO:0000256" key="3">
    <source>
        <dbReference type="ARBA" id="ARBA00060902"/>
    </source>
</evidence>
<feature type="non-terminal residue" evidence="4">
    <location>
        <position position="231"/>
    </location>
</feature>
<sequence>MESNSDDFPQCKRSDPELDKCVVKAVDVVKPRLLNGIPEVNVPALDPFLVPTLKLDRTANNLRLKATIKNMKAYGASSFKIEKIKLNVNNKYTGEVKLTIPRLLVTADYDVRGSKILTLDISGKGKFSSNFTGITVVAKGSAKPILKDGVEYLQAEKLITKLKIGHGQVVIDDTERPVAATSAAAFFNASPSVILDILNPLIEDSSAAIFKAFFNKIFSSIPLSEILVQDS</sequence>
<dbReference type="SMART" id="SM00700">
    <property type="entry name" value="JHBP"/>
    <property type="match status" value="1"/>
</dbReference>
<evidence type="ECO:0000313" key="4">
    <source>
        <dbReference type="EMBL" id="CAH0722887.1"/>
    </source>
</evidence>
<dbReference type="FunFam" id="3.15.10.30:FF:000001">
    <property type="entry name" value="Takeout-like protein 1"/>
    <property type="match status" value="1"/>
</dbReference>
<evidence type="ECO:0000256" key="1">
    <source>
        <dbReference type="ARBA" id="ARBA00022729"/>
    </source>
</evidence>
<dbReference type="GO" id="GO:0007623">
    <property type="term" value="P:circadian rhythm"/>
    <property type="evidence" value="ECO:0007669"/>
    <property type="project" value="UniProtKB-ARBA"/>
</dbReference>
<protein>
    <recommendedName>
        <fullName evidence="6">Circadian clock-controlled protein</fullName>
    </recommendedName>
</protein>
<dbReference type="InterPro" id="IPR038606">
    <property type="entry name" value="To_sf"/>
</dbReference>
<comment type="similarity">
    <text evidence="3">Belongs to the TO family.</text>
</comment>
<gene>
    <name evidence="4" type="ORF">BINO364_LOCUS8773</name>
</gene>
<dbReference type="PANTHER" id="PTHR11008:SF14">
    <property type="entry name" value="CIRCADIAN CLOCK-CONTROLLED PROTEIN-LIKE PROTEIN"/>
    <property type="match status" value="1"/>
</dbReference>
<proteinExistence type="inferred from homology"/>
<name>A0A8J9UMZ9_9NEOP</name>
<dbReference type="AlphaFoldDB" id="A0A8J9UMZ9"/>